<organism evidence="5 6">
    <name type="scientific">Streptococcus moroccensis</name>
    <dbReference type="NCBI Taxonomy" id="1451356"/>
    <lineage>
        <taxon>Bacteria</taxon>
        <taxon>Bacillati</taxon>
        <taxon>Bacillota</taxon>
        <taxon>Bacilli</taxon>
        <taxon>Lactobacillales</taxon>
        <taxon>Streptococcaceae</taxon>
        <taxon>Streptococcus</taxon>
    </lineage>
</organism>
<dbReference type="Pfam" id="PF03793">
    <property type="entry name" value="PASTA"/>
    <property type="match status" value="2"/>
</dbReference>
<sequence length="505" mass="56317">MSNDFLSKFSGKNYDDLLEEDKKKEAEPATPNTIATPISFEKEKSSKEALTEESQERFKKDPPQELTEADKNLFSPTNHPRSRGNRYRDNDLYEVDPTYKTKKATQKRALIAGVALAVLLALFLVYRMTHVAIPDFTGQTISEAREWGVKNRITLDMDQVFSLEQDVNHVISQSSKPKKRVRKGSTVLLTVSKGADPNELLVLPDFDKLSAQEAEEWINQHKAENLTLKKEFSETVEANQLISFEINASDVTVQDYKRGDKATVIYSRGKENLEKNIDVPDFTDKAKSEVDSWAKKHQIKVTYTDQASDSSAVGNIIAQSTAPNEKVAKKDAIEVFVSVGKGITVPNFATLTPEAAANANGLTVTVHYQFNPTLRYGSLISQSIEAGKQLAEKESKNILVIYSQGTPYLKDIRGKKSSELAKYFFDEYQSRGAEVTYETYWVNSAEPRGTVVEQSDYEVPIPMNYHVYVGISNGVWASPTIIPEVPVETGLGSSGQTNDSPEITE</sequence>
<protein>
    <submittedName>
        <fullName evidence="5">Serine/threonine-protein kinase</fullName>
        <ecNumber evidence="5">2.7.11.1</ecNumber>
    </submittedName>
</protein>
<reference evidence="5 6" key="1">
    <citation type="submission" date="2023-07" db="EMBL/GenBank/DDBJ databases">
        <title>Genomic Encyclopedia of Type Strains, Phase IV (KMG-IV): sequencing the most valuable type-strain genomes for metagenomic binning, comparative biology and taxonomic classification.</title>
        <authorList>
            <person name="Goeker M."/>
        </authorList>
    </citation>
    <scope>NUCLEOTIDE SEQUENCE [LARGE SCALE GENOMIC DNA]</scope>
    <source>
        <strain evidence="5 6">DSM 105143</strain>
    </source>
</reference>
<evidence type="ECO:0000313" key="5">
    <source>
        <dbReference type="EMBL" id="MDQ0221780.1"/>
    </source>
</evidence>
<dbReference type="InterPro" id="IPR005543">
    <property type="entry name" value="PASTA_dom"/>
</dbReference>
<keyword evidence="3" id="KW-0812">Transmembrane</keyword>
<dbReference type="GO" id="GO:0004674">
    <property type="term" value="F:protein serine/threonine kinase activity"/>
    <property type="evidence" value="ECO:0007669"/>
    <property type="project" value="UniProtKB-EC"/>
</dbReference>
<feature type="domain" description="PASTA" evidence="4">
    <location>
        <begin position="269"/>
        <end position="341"/>
    </location>
</feature>
<evidence type="ECO:0000259" key="4">
    <source>
        <dbReference type="PROSITE" id="PS51178"/>
    </source>
</evidence>
<dbReference type="EC" id="2.7.11.1" evidence="5"/>
<dbReference type="PROSITE" id="PS51178">
    <property type="entry name" value="PASTA"/>
    <property type="match status" value="2"/>
</dbReference>
<keyword evidence="3" id="KW-1133">Transmembrane helix</keyword>
<feature type="transmembrane region" description="Helical" evidence="3">
    <location>
        <begin position="109"/>
        <end position="126"/>
    </location>
</feature>
<feature type="domain" description="PASTA" evidence="4">
    <location>
        <begin position="127"/>
        <end position="193"/>
    </location>
</feature>
<feature type="compositionally biased region" description="Basic and acidic residues" evidence="2">
    <location>
        <begin position="40"/>
        <end position="71"/>
    </location>
</feature>
<keyword evidence="6" id="KW-1185">Reference proteome</keyword>
<keyword evidence="3" id="KW-0472">Membrane</keyword>
<keyword evidence="5" id="KW-0418">Kinase</keyword>
<dbReference type="RefSeq" id="WP_307121006.1">
    <property type="nucleotide sequence ID" value="NZ_JAUSTM010000002.1"/>
</dbReference>
<gene>
    <name evidence="5" type="ORF">J2S23_000312</name>
</gene>
<evidence type="ECO:0000313" key="6">
    <source>
        <dbReference type="Proteomes" id="UP001223079"/>
    </source>
</evidence>
<evidence type="ECO:0000256" key="1">
    <source>
        <dbReference type="ARBA" id="ARBA00004162"/>
    </source>
</evidence>
<comment type="caution">
    <text evidence="5">The sequence shown here is derived from an EMBL/GenBank/DDBJ whole genome shotgun (WGS) entry which is preliminary data.</text>
</comment>
<dbReference type="CDD" id="cd06577">
    <property type="entry name" value="PASTA_pknB"/>
    <property type="match status" value="2"/>
</dbReference>
<evidence type="ECO:0000256" key="3">
    <source>
        <dbReference type="SAM" id="Phobius"/>
    </source>
</evidence>
<comment type="subcellular location">
    <subcellularLocation>
        <location evidence="1">Cell membrane</location>
        <topology evidence="1">Single-pass membrane protein</topology>
    </subcellularLocation>
</comment>
<accession>A0ABT9YRP1</accession>
<dbReference type="Proteomes" id="UP001223079">
    <property type="component" value="Unassembled WGS sequence"/>
</dbReference>
<keyword evidence="5" id="KW-0808">Transferase</keyword>
<dbReference type="SMART" id="SM00740">
    <property type="entry name" value="PASTA"/>
    <property type="match status" value="3"/>
</dbReference>
<proteinExistence type="predicted"/>
<name>A0ABT9YRP1_9STRE</name>
<dbReference type="Gene3D" id="3.30.10.20">
    <property type="match status" value="3"/>
</dbReference>
<evidence type="ECO:0000256" key="2">
    <source>
        <dbReference type="SAM" id="MobiDB-lite"/>
    </source>
</evidence>
<feature type="region of interest" description="Disordered" evidence="2">
    <location>
        <begin position="19"/>
        <end position="90"/>
    </location>
</feature>
<dbReference type="EMBL" id="JAUSTM010000002">
    <property type="protein sequence ID" value="MDQ0221780.1"/>
    <property type="molecule type" value="Genomic_DNA"/>
</dbReference>